<dbReference type="InterPro" id="IPR012312">
    <property type="entry name" value="Hemerythrin-like"/>
</dbReference>
<feature type="compositionally biased region" description="Basic and acidic residues" evidence="1">
    <location>
        <begin position="182"/>
        <end position="198"/>
    </location>
</feature>
<reference evidence="4" key="1">
    <citation type="journal article" date="2020" name="Appl. Environ. Microbiol.">
        <title>Diazotrophic Anaeromyxobacter Isolates from Soils.</title>
        <authorList>
            <person name="Masuda Y."/>
            <person name="Yamanaka H."/>
            <person name="Xu Z.X."/>
            <person name="Shiratori Y."/>
            <person name="Aono T."/>
            <person name="Amachi S."/>
            <person name="Senoo K."/>
            <person name="Itoh H."/>
        </authorList>
    </citation>
    <scope>NUCLEOTIDE SEQUENCE [LARGE SCALE GENOMIC DNA]</scope>
    <source>
        <strain evidence="4">R267</strain>
    </source>
</reference>
<evidence type="ECO:0000256" key="1">
    <source>
        <dbReference type="SAM" id="MobiDB-lite"/>
    </source>
</evidence>
<evidence type="ECO:0000313" key="3">
    <source>
        <dbReference type="EMBL" id="GEJ55752.1"/>
    </source>
</evidence>
<dbReference type="RefSeq" id="WP_176062549.1">
    <property type="nucleotide sequence ID" value="NZ_BJTG01000001.1"/>
</dbReference>
<organism evidence="3 4">
    <name type="scientific">Anaeromyxobacter diazotrophicus</name>
    <dbReference type="NCBI Taxonomy" id="2590199"/>
    <lineage>
        <taxon>Bacteria</taxon>
        <taxon>Pseudomonadati</taxon>
        <taxon>Myxococcota</taxon>
        <taxon>Myxococcia</taxon>
        <taxon>Myxococcales</taxon>
        <taxon>Cystobacterineae</taxon>
        <taxon>Anaeromyxobacteraceae</taxon>
        <taxon>Anaeromyxobacter</taxon>
    </lineage>
</organism>
<feature type="region of interest" description="Disordered" evidence="1">
    <location>
        <begin position="182"/>
        <end position="214"/>
    </location>
</feature>
<dbReference type="CDD" id="cd12108">
    <property type="entry name" value="Hr-like"/>
    <property type="match status" value="1"/>
</dbReference>
<dbReference type="Pfam" id="PF01814">
    <property type="entry name" value="Hemerythrin"/>
    <property type="match status" value="1"/>
</dbReference>
<accession>A0A7I9VH85</accession>
<comment type="caution">
    <text evidence="3">The sequence shown here is derived from an EMBL/GenBank/DDBJ whole genome shotgun (WGS) entry which is preliminary data.</text>
</comment>
<dbReference type="EMBL" id="BJTG01000001">
    <property type="protein sequence ID" value="GEJ55752.1"/>
    <property type="molecule type" value="Genomic_DNA"/>
</dbReference>
<protein>
    <recommendedName>
        <fullName evidence="2">Hemerythrin-like domain-containing protein</fullName>
    </recommendedName>
</protein>
<feature type="region of interest" description="Disordered" evidence="1">
    <location>
        <begin position="142"/>
        <end position="163"/>
    </location>
</feature>
<sequence length="231" mass="25779">MDAVQLVKQDHRTVEQLFKQFERAEKAERTAEMRRVVEKVVKELSVHAAIEEQVLYPALRRGDASTEDEVLEALEEHHLVKLTLLELEKMSPEDERYCAKMTVLMESVRHHVEEEESELLPRLAKAFPPRDRKELGALLEQAKKAAPTHPHSGAPDSPPGNLLAGALSALLDKGRDALREAADRGRKMARSRSREVKGRARKAMASGRSAMEKGRAMVREVTGGEASPPQA</sequence>
<dbReference type="PANTHER" id="PTHR35585:SF1">
    <property type="entry name" value="HHE DOMAIN PROTEIN (AFU_ORTHOLOGUE AFUA_4G00730)"/>
    <property type="match status" value="1"/>
</dbReference>
<evidence type="ECO:0000313" key="4">
    <source>
        <dbReference type="Proteomes" id="UP000503640"/>
    </source>
</evidence>
<dbReference type="Proteomes" id="UP000503640">
    <property type="component" value="Unassembled WGS sequence"/>
</dbReference>
<dbReference type="Gene3D" id="1.20.120.520">
    <property type="entry name" value="nmb1532 protein domain like"/>
    <property type="match status" value="1"/>
</dbReference>
<keyword evidence="4" id="KW-1185">Reference proteome</keyword>
<feature type="domain" description="Hemerythrin-like" evidence="2">
    <location>
        <begin position="3"/>
        <end position="123"/>
    </location>
</feature>
<dbReference type="PANTHER" id="PTHR35585">
    <property type="entry name" value="HHE DOMAIN PROTEIN (AFU_ORTHOLOGUE AFUA_4G00730)"/>
    <property type="match status" value="1"/>
</dbReference>
<dbReference type="AlphaFoldDB" id="A0A7I9VH85"/>
<proteinExistence type="predicted"/>
<gene>
    <name evidence="3" type="ORF">AMYX_04930</name>
</gene>
<evidence type="ECO:0000259" key="2">
    <source>
        <dbReference type="Pfam" id="PF01814"/>
    </source>
</evidence>
<name>A0A7I9VH85_9BACT</name>